<dbReference type="RefSeq" id="WP_378207443.1">
    <property type="nucleotide sequence ID" value="NZ_JBHLZP010000214.1"/>
</dbReference>
<evidence type="ECO:0000313" key="2">
    <source>
        <dbReference type="Proteomes" id="UP001589627"/>
    </source>
</evidence>
<dbReference type="Gene3D" id="3.40.50.150">
    <property type="entry name" value="Vaccinia Virus protein VP39"/>
    <property type="match status" value="1"/>
</dbReference>
<comment type="caution">
    <text evidence="1">The sequence shown here is derived from an EMBL/GenBank/DDBJ whole genome shotgun (WGS) entry which is preliminary data.</text>
</comment>
<dbReference type="Pfam" id="PF04672">
    <property type="entry name" value="Methyltransf_19"/>
    <property type="match status" value="1"/>
</dbReference>
<keyword evidence="2" id="KW-1185">Reference proteome</keyword>
<protein>
    <submittedName>
        <fullName evidence="1">SAM-dependent methyltransferase</fullName>
        <ecNumber evidence="1">2.1.1.-</ecNumber>
    </submittedName>
</protein>
<dbReference type="EMBL" id="JBHLZP010000214">
    <property type="protein sequence ID" value="MFB9835606.1"/>
    <property type="molecule type" value="Genomic_DNA"/>
</dbReference>
<name>A0ABV5YM39_9ACTN</name>
<proteinExistence type="predicted"/>
<accession>A0ABV5YM39</accession>
<dbReference type="GO" id="GO:0032259">
    <property type="term" value="P:methylation"/>
    <property type="evidence" value="ECO:0007669"/>
    <property type="project" value="UniProtKB-KW"/>
</dbReference>
<gene>
    <name evidence="1" type="ORF">ACFFNX_25830</name>
</gene>
<dbReference type="GO" id="GO:0008168">
    <property type="term" value="F:methyltransferase activity"/>
    <property type="evidence" value="ECO:0007669"/>
    <property type="project" value="UniProtKB-KW"/>
</dbReference>
<keyword evidence="1" id="KW-0489">Methyltransferase</keyword>
<dbReference type="PIRSF" id="PIRSF017393">
    <property type="entry name" value="MTase_SAV2177"/>
    <property type="match status" value="1"/>
</dbReference>
<dbReference type="InterPro" id="IPR029063">
    <property type="entry name" value="SAM-dependent_MTases_sf"/>
</dbReference>
<dbReference type="EC" id="2.1.1.-" evidence="1"/>
<evidence type="ECO:0000313" key="1">
    <source>
        <dbReference type="EMBL" id="MFB9835606.1"/>
    </source>
</evidence>
<dbReference type="Proteomes" id="UP001589627">
    <property type="component" value="Unassembled WGS sequence"/>
</dbReference>
<dbReference type="InterPro" id="IPR006764">
    <property type="entry name" value="SAM_dep_MeTrfase_SAV2177_type"/>
</dbReference>
<reference evidence="1 2" key="1">
    <citation type="submission" date="2024-09" db="EMBL/GenBank/DDBJ databases">
        <authorList>
            <person name="Sun Q."/>
            <person name="Mori K."/>
        </authorList>
    </citation>
    <scope>NUCLEOTIDE SEQUENCE [LARGE SCALE GENOMIC DNA]</scope>
    <source>
        <strain evidence="1 2">TBRC 0563</strain>
    </source>
</reference>
<organism evidence="1 2">
    <name type="scientific">Actinoallomurus acaciae</name>
    <dbReference type="NCBI Taxonomy" id="502577"/>
    <lineage>
        <taxon>Bacteria</taxon>
        <taxon>Bacillati</taxon>
        <taxon>Actinomycetota</taxon>
        <taxon>Actinomycetes</taxon>
        <taxon>Streptosporangiales</taxon>
        <taxon>Thermomonosporaceae</taxon>
        <taxon>Actinoallomurus</taxon>
    </lineage>
</organism>
<sequence>MSCTALAHFLGFSLTFEVRPEGGGIGISHDRPPKRFNPAVPNEARMYDYAMGGKDNYRADRDAAERIGAALPSALAGVRENRQFMRRAVRHLLSIDVRQFLDLGCGMPGRGNVHDLVAAADPPATVVYVDNEPMVVNHFQALLSSSSVATALLADLRRPGDILSSPEVRKLIDFRRPVGIVLTAVLHYFEDEDDPAGLVKEFVSAVAPGSHVVLTHYHAGGIPPADRVATAEFAAALDVTMAERDRADIEALFGKLVLLEPGLVPPPRWRPDRLLRDSTGWLLAGVARKP</sequence>
<dbReference type="SUPFAM" id="SSF53335">
    <property type="entry name" value="S-adenosyl-L-methionine-dependent methyltransferases"/>
    <property type="match status" value="1"/>
</dbReference>
<keyword evidence="1" id="KW-0808">Transferase</keyword>